<evidence type="ECO:0000259" key="3">
    <source>
        <dbReference type="Pfam" id="PF00924"/>
    </source>
</evidence>
<dbReference type="PANTHER" id="PTHR30566:SF25">
    <property type="entry name" value="INNER MEMBRANE PROTEIN"/>
    <property type="match status" value="1"/>
</dbReference>
<name>A0A2T0VDA9_9MICO</name>
<feature type="transmembrane region" description="Helical" evidence="2">
    <location>
        <begin position="132"/>
        <end position="153"/>
    </location>
</feature>
<sequence length="424" mass="46555">MFDDFVWKSWIGLPIAVVIALVVTLVALAILSVAMRAAAKRKDWPKALASGARHPFRLLVANLAVWIAVALTLPNPDMADEVNHVFRIITIALATWLGAGLLSFFVGIGLSRYRTDTADNKVARRMHTQLAIVRRLGIAVIVIIGIAAILLTFPGVQALGASLLASAGLLSIVAGLAAQSTLANVFAGVQLVFSEAIRVDDVVIAEKEWGRIEEITLTYVVVHIWDDRRLVLPSTYFTTTPFENWTRNSSELLGSIELDLDWRVSPAAMRQHLEVVLDNTEIWDGRASVLQVTDAVGGFVRIRILVTAVDAPTLFDLRCYVREEMVEWVHSQDPAGMPRARVEMVAEAVRAQPREMEKTHTDQIGLFTGTADAEERASLFTSAIPIIRPGDTASERNDSSLGLPVESEFETADELPDGQRPSRY</sequence>
<dbReference type="PANTHER" id="PTHR30566">
    <property type="entry name" value="YNAI-RELATED MECHANOSENSITIVE ION CHANNEL"/>
    <property type="match status" value="1"/>
</dbReference>
<comment type="caution">
    <text evidence="4">The sequence shown here is derived from an EMBL/GenBank/DDBJ whole genome shotgun (WGS) entry which is preliminary data.</text>
</comment>
<dbReference type="GO" id="GO:0055085">
    <property type="term" value="P:transmembrane transport"/>
    <property type="evidence" value="ECO:0007669"/>
    <property type="project" value="InterPro"/>
</dbReference>
<keyword evidence="5" id="KW-1185">Reference proteome</keyword>
<keyword evidence="2" id="KW-0812">Transmembrane</keyword>
<dbReference type="InterPro" id="IPR010920">
    <property type="entry name" value="LSM_dom_sf"/>
</dbReference>
<accession>A0A2T0VDA9</accession>
<dbReference type="InterPro" id="IPR006685">
    <property type="entry name" value="MscS_channel_2nd"/>
</dbReference>
<feature type="compositionally biased region" description="Acidic residues" evidence="1">
    <location>
        <begin position="407"/>
        <end position="416"/>
    </location>
</feature>
<keyword evidence="2" id="KW-0472">Membrane</keyword>
<feature type="transmembrane region" description="Helical" evidence="2">
    <location>
        <begin position="85"/>
        <end position="111"/>
    </location>
</feature>
<reference evidence="4 5" key="1">
    <citation type="submission" date="2018-03" db="EMBL/GenBank/DDBJ databases">
        <title>Genomic Encyclopedia of Type Strains, Phase III (KMG-III): the genomes of soil and plant-associated and newly described type strains.</title>
        <authorList>
            <person name="Whitman W."/>
        </authorList>
    </citation>
    <scope>NUCLEOTIDE SEQUENCE [LARGE SCALE GENOMIC DNA]</scope>
    <source>
        <strain evidence="4 5">CGMCC 1.12484</strain>
    </source>
</reference>
<feature type="transmembrane region" description="Helical" evidence="2">
    <location>
        <begin position="159"/>
        <end position="178"/>
    </location>
</feature>
<feature type="transmembrane region" description="Helical" evidence="2">
    <location>
        <begin position="12"/>
        <end position="35"/>
    </location>
</feature>
<feature type="domain" description="Mechanosensitive ion channel MscS" evidence="3">
    <location>
        <begin position="181"/>
        <end position="247"/>
    </location>
</feature>
<keyword evidence="2" id="KW-1133">Transmembrane helix</keyword>
<evidence type="ECO:0000313" key="4">
    <source>
        <dbReference type="EMBL" id="PRY68125.1"/>
    </source>
</evidence>
<evidence type="ECO:0000256" key="2">
    <source>
        <dbReference type="SAM" id="Phobius"/>
    </source>
</evidence>
<feature type="transmembrane region" description="Helical" evidence="2">
    <location>
        <begin position="56"/>
        <end position="73"/>
    </location>
</feature>
<proteinExistence type="predicted"/>
<dbReference type="Pfam" id="PF00924">
    <property type="entry name" value="MS_channel_2nd"/>
    <property type="match status" value="1"/>
</dbReference>
<feature type="region of interest" description="Disordered" evidence="1">
    <location>
        <begin position="388"/>
        <end position="424"/>
    </location>
</feature>
<dbReference type="SUPFAM" id="SSF50182">
    <property type="entry name" value="Sm-like ribonucleoproteins"/>
    <property type="match status" value="1"/>
</dbReference>
<dbReference type="Gene3D" id="1.10.287.1260">
    <property type="match status" value="1"/>
</dbReference>
<dbReference type="OrthoDB" id="9792218at2"/>
<dbReference type="Proteomes" id="UP000237983">
    <property type="component" value="Unassembled WGS sequence"/>
</dbReference>
<dbReference type="RefSeq" id="WP_106212843.1">
    <property type="nucleotide sequence ID" value="NZ_PVTL01000005.1"/>
</dbReference>
<dbReference type="GO" id="GO:0016020">
    <property type="term" value="C:membrane"/>
    <property type="evidence" value="ECO:0007669"/>
    <property type="project" value="InterPro"/>
</dbReference>
<protein>
    <submittedName>
        <fullName evidence="4">Mechanosensitive ion channel-like protein</fullName>
    </submittedName>
</protein>
<dbReference type="AlphaFoldDB" id="A0A2T0VDA9"/>
<gene>
    <name evidence="4" type="ORF">B0I08_105290</name>
</gene>
<evidence type="ECO:0000256" key="1">
    <source>
        <dbReference type="SAM" id="MobiDB-lite"/>
    </source>
</evidence>
<evidence type="ECO:0000313" key="5">
    <source>
        <dbReference type="Proteomes" id="UP000237983"/>
    </source>
</evidence>
<organism evidence="4 5">
    <name type="scientific">Glaciihabitans tibetensis</name>
    <dbReference type="NCBI Taxonomy" id="1266600"/>
    <lineage>
        <taxon>Bacteria</taxon>
        <taxon>Bacillati</taxon>
        <taxon>Actinomycetota</taxon>
        <taxon>Actinomycetes</taxon>
        <taxon>Micrococcales</taxon>
        <taxon>Microbacteriaceae</taxon>
        <taxon>Glaciihabitans</taxon>
    </lineage>
</organism>
<dbReference type="EMBL" id="PVTL01000005">
    <property type="protein sequence ID" value="PRY68125.1"/>
    <property type="molecule type" value="Genomic_DNA"/>
</dbReference>